<accession>A0ABP9RV70</accession>
<dbReference type="Pfam" id="PF00326">
    <property type="entry name" value="Peptidase_S9"/>
    <property type="match status" value="1"/>
</dbReference>
<proteinExistence type="predicted"/>
<dbReference type="InterPro" id="IPR001375">
    <property type="entry name" value="Peptidase_S9_cat"/>
</dbReference>
<evidence type="ECO:0000259" key="1">
    <source>
        <dbReference type="Pfam" id="PF00326"/>
    </source>
</evidence>
<gene>
    <name evidence="3" type="ORF">GCM10025772_02370</name>
</gene>
<comment type="caution">
    <text evidence="3">The sequence shown here is derived from an EMBL/GenBank/DDBJ whole genome shotgun (WGS) entry which is preliminary data.</text>
</comment>
<dbReference type="Pfam" id="PF00930">
    <property type="entry name" value="DPPIV_N"/>
    <property type="match status" value="1"/>
</dbReference>
<organism evidence="3 4">
    <name type="scientific">Ferrimonas gelatinilytica</name>
    <dbReference type="NCBI Taxonomy" id="1255257"/>
    <lineage>
        <taxon>Bacteria</taxon>
        <taxon>Pseudomonadati</taxon>
        <taxon>Pseudomonadota</taxon>
        <taxon>Gammaproteobacteria</taxon>
        <taxon>Alteromonadales</taxon>
        <taxon>Ferrimonadaceae</taxon>
        <taxon>Ferrimonas</taxon>
    </lineage>
</organism>
<evidence type="ECO:0000313" key="4">
    <source>
        <dbReference type="Proteomes" id="UP001501600"/>
    </source>
</evidence>
<reference evidence="4" key="1">
    <citation type="journal article" date="2019" name="Int. J. Syst. Evol. Microbiol.">
        <title>The Global Catalogue of Microorganisms (GCM) 10K type strain sequencing project: providing services to taxonomists for standard genome sequencing and annotation.</title>
        <authorList>
            <consortium name="The Broad Institute Genomics Platform"/>
            <consortium name="The Broad Institute Genome Sequencing Center for Infectious Disease"/>
            <person name="Wu L."/>
            <person name="Ma J."/>
        </authorList>
    </citation>
    <scope>NUCLEOTIDE SEQUENCE [LARGE SCALE GENOMIC DNA]</scope>
    <source>
        <strain evidence="4">JCM 18720</strain>
    </source>
</reference>
<dbReference type="InterPro" id="IPR050278">
    <property type="entry name" value="Serine_Prot_S9B/DPPIV"/>
</dbReference>
<dbReference type="Proteomes" id="UP001501600">
    <property type="component" value="Unassembled WGS sequence"/>
</dbReference>
<keyword evidence="4" id="KW-1185">Reference proteome</keyword>
<dbReference type="EMBL" id="BAABLF010000002">
    <property type="protein sequence ID" value="GAA5186567.1"/>
    <property type="molecule type" value="Genomic_DNA"/>
</dbReference>
<dbReference type="PANTHER" id="PTHR11731:SF193">
    <property type="entry name" value="DIPEPTIDYL PEPTIDASE 9"/>
    <property type="match status" value="1"/>
</dbReference>
<evidence type="ECO:0000313" key="3">
    <source>
        <dbReference type="EMBL" id="GAA5186567.1"/>
    </source>
</evidence>
<feature type="domain" description="Peptidase S9 prolyl oligopeptidase catalytic" evidence="1">
    <location>
        <begin position="604"/>
        <end position="800"/>
    </location>
</feature>
<sequence length="802" mass="91609">MLVLGLSSVLFGCAQLAPQTPPSPSEPLSPPSQPQITTPLTLKQIMADPDWIGRGAKNAFWAIDGDAILYDRKRAGSPISDRYHHPIDGDAELLPLPQYGWHSDKVQANVDHSAWIWLYEGQLMVRQGDKIKQLTQDPEPITGLRWLNDGRIAFWRSDRIESIAADGGQRRMLAQLAMEAAPDADEPKTYLAREQRKLSQFVDMNYRHAKAKEAHRLARIAADPRLLPDPFYLGSSEQVAELSLSPSGRYLLVALIDKENSWRGEQDIMPDYLDKRGYVNAVKVRARVAEANPAGQRLVILDLEQRTTTPITWEGLSGFDEDVLAPIKQENGTQAPATVRAIRLIQDWEWQQSAAQWHDAEDRLALMLEAIDNKDRWLATVDLAKGRLTTQHRLHDPEWVNYTHNEFGWLDTQTLYLLSEHSGYSHLYLKPLDGKLKALTDGTQVVSNLTLSRDKRHLYYTANPNHPGQYEVFRVAVSDGRIEQLTDLKGMLSYQLSPDETQLLLDYSSRTRPEELYIQSIGGTARQLTHTTEAAYLNYPWQAPQVIAVPSSHQEQPIYARLYLPTDYDPAKQYPAVIFNHGAGYLQNAHYGFSKYFREYMFHNLLAQQGYVVMDMDYRGSKGYGRDWRTAIYRNMGHPEVDDLRDGIDWMVANVSVDRQRVGTYGGSYGGFLTFMALFTQPDLFQAGAALRPVTDWAHYNYGYTSNILNTPELDPIAYRRSSPIYHAEGLQKPLLIMAGVLDDNVFFQDSVRLVQRLIELEKPMFETAIYPVEPHGFRQPYSWLDEYRRIFRLFEENLKAE</sequence>
<protein>
    <submittedName>
        <fullName evidence="3">Prolyl oligopeptidase family serine peptidase</fullName>
    </submittedName>
</protein>
<dbReference type="Gene3D" id="3.40.50.1820">
    <property type="entry name" value="alpha/beta hydrolase"/>
    <property type="match status" value="1"/>
</dbReference>
<dbReference type="SUPFAM" id="SSF82171">
    <property type="entry name" value="DPP6 N-terminal domain-like"/>
    <property type="match status" value="1"/>
</dbReference>
<feature type="domain" description="Dipeptidylpeptidase IV N-terminal" evidence="2">
    <location>
        <begin position="354"/>
        <end position="513"/>
    </location>
</feature>
<dbReference type="InterPro" id="IPR029058">
    <property type="entry name" value="AB_hydrolase_fold"/>
</dbReference>
<evidence type="ECO:0000259" key="2">
    <source>
        <dbReference type="Pfam" id="PF00930"/>
    </source>
</evidence>
<dbReference type="InterPro" id="IPR002469">
    <property type="entry name" value="Peptidase_S9B_N"/>
</dbReference>
<dbReference type="Gene3D" id="2.140.10.30">
    <property type="entry name" value="Dipeptidylpeptidase IV, N-terminal domain"/>
    <property type="match status" value="1"/>
</dbReference>
<name>A0ABP9RV70_9GAMM</name>
<dbReference type="SUPFAM" id="SSF53474">
    <property type="entry name" value="alpha/beta-Hydrolases"/>
    <property type="match status" value="1"/>
</dbReference>
<dbReference type="PANTHER" id="PTHR11731">
    <property type="entry name" value="PROTEASE FAMILY S9B,C DIPEPTIDYL-PEPTIDASE IV-RELATED"/>
    <property type="match status" value="1"/>
</dbReference>